<dbReference type="RefSeq" id="WP_069035205.1">
    <property type="nucleotide sequence ID" value="NZ_MDKC01000035.1"/>
</dbReference>
<evidence type="ECO:0000259" key="1">
    <source>
        <dbReference type="Pfam" id="PF14024"/>
    </source>
</evidence>
<dbReference type="EMBL" id="MDKC01000035">
    <property type="protein sequence ID" value="ODG90335.1"/>
    <property type="molecule type" value="Genomic_DNA"/>
</dbReference>
<dbReference type="InterPro" id="IPR025334">
    <property type="entry name" value="DUF4240"/>
</dbReference>
<evidence type="ECO:0000313" key="3">
    <source>
        <dbReference type="Proteomes" id="UP000094580"/>
    </source>
</evidence>
<proteinExistence type="predicted"/>
<keyword evidence="3" id="KW-1185">Reference proteome</keyword>
<gene>
    <name evidence="2" type="ORF">BED47_13485</name>
</gene>
<reference evidence="2 3" key="1">
    <citation type="submission" date="2016-07" db="EMBL/GenBank/DDBJ databases">
        <authorList>
            <person name="Townsley L."/>
            <person name="Shank E.A."/>
        </authorList>
    </citation>
    <scope>NUCLEOTIDE SEQUENCE [LARGE SCALE GENOMIC DNA]</scope>
    <source>
        <strain evidence="2 3">CH01</strain>
    </source>
</reference>
<feature type="domain" description="DUF4240" evidence="1">
    <location>
        <begin position="1"/>
        <end position="124"/>
    </location>
</feature>
<protein>
    <recommendedName>
        <fullName evidence="1">DUF4240 domain-containing protein</fullName>
    </recommendedName>
</protein>
<sequence length="185" mass="21921">MNEKEFWSLISKMHIVEEPYEWVINHLAKQSEEEIASFEILFETYFSEAYAVNLLGAAWIIMDGCSEDSFAHFRAWLIGQGEQVYKKTLDDPDYLAEYIFPIYEEEGLTPELEDMLDLALQAYTIKRKGDDDWNDQLWNEFNSLIESKGYDYPQQQLTIDWKSKDELKAKFPKLWKRFGNKPLGY</sequence>
<accession>A0ABX2ZKT6</accession>
<dbReference type="Pfam" id="PF14024">
    <property type="entry name" value="DUF4240"/>
    <property type="match status" value="1"/>
</dbReference>
<name>A0ABX2ZKT6_9BACI</name>
<comment type="caution">
    <text evidence="2">The sequence shown here is derived from an EMBL/GenBank/DDBJ whole genome shotgun (WGS) entry which is preliminary data.</text>
</comment>
<evidence type="ECO:0000313" key="2">
    <source>
        <dbReference type="EMBL" id="ODG90335.1"/>
    </source>
</evidence>
<dbReference type="Proteomes" id="UP000094580">
    <property type="component" value="Unassembled WGS sequence"/>
</dbReference>
<organism evidence="2 3">
    <name type="scientific">Gottfriedia luciferensis</name>
    <dbReference type="NCBI Taxonomy" id="178774"/>
    <lineage>
        <taxon>Bacteria</taxon>
        <taxon>Bacillati</taxon>
        <taxon>Bacillota</taxon>
        <taxon>Bacilli</taxon>
        <taxon>Bacillales</taxon>
        <taxon>Bacillaceae</taxon>
        <taxon>Gottfriedia</taxon>
    </lineage>
</organism>